<organism evidence="1 2">
    <name type="scientific">Lindgomyces ingoldianus</name>
    <dbReference type="NCBI Taxonomy" id="673940"/>
    <lineage>
        <taxon>Eukaryota</taxon>
        <taxon>Fungi</taxon>
        <taxon>Dikarya</taxon>
        <taxon>Ascomycota</taxon>
        <taxon>Pezizomycotina</taxon>
        <taxon>Dothideomycetes</taxon>
        <taxon>Pleosporomycetidae</taxon>
        <taxon>Pleosporales</taxon>
        <taxon>Lindgomycetaceae</taxon>
        <taxon>Lindgomyces</taxon>
    </lineage>
</organism>
<dbReference type="EMBL" id="MU003496">
    <property type="protein sequence ID" value="KAF2475504.1"/>
    <property type="molecule type" value="Genomic_DNA"/>
</dbReference>
<proteinExistence type="predicted"/>
<accession>A0ACB6R865</accession>
<name>A0ACB6R865_9PLEO</name>
<evidence type="ECO:0000313" key="1">
    <source>
        <dbReference type="EMBL" id="KAF2475504.1"/>
    </source>
</evidence>
<dbReference type="Proteomes" id="UP000799755">
    <property type="component" value="Unassembled WGS sequence"/>
</dbReference>
<evidence type="ECO:0000313" key="2">
    <source>
        <dbReference type="Proteomes" id="UP000799755"/>
    </source>
</evidence>
<sequence>MAILVTGSTGKTSLRLAQLLKAAGVPYVLATRRAVSELPESFLTTKLDWFDKSTFSNPFKQAEISAVYLVPPETMEPAPHMNTFIDLAVQQYGVKKFVLCGGTSAQKGGMYVGKVWSHLEELGVEFAILRPTWFMENFSEWLHCDAIKSESTIYSAAEDGKIPFVSADDIAEAACAFLTGKAKMENKDYLILGPELLTHDQVALTLSNILNRPIKHVRKSQSEMVQQYLNVGVKELFANFLPYLEITAKEGSEASYENNFEKVTGKKPIDFRAWAEREAKKGSWN</sequence>
<gene>
    <name evidence="1" type="ORF">BDR25DRAFT_301142</name>
</gene>
<reference evidence="1" key="1">
    <citation type="journal article" date="2020" name="Stud. Mycol.">
        <title>101 Dothideomycetes genomes: a test case for predicting lifestyles and emergence of pathogens.</title>
        <authorList>
            <person name="Haridas S."/>
            <person name="Albert R."/>
            <person name="Binder M."/>
            <person name="Bloem J."/>
            <person name="Labutti K."/>
            <person name="Salamov A."/>
            <person name="Andreopoulos B."/>
            <person name="Baker S."/>
            <person name="Barry K."/>
            <person name="Bills G."/>
            <person name="Bluhm B."/>
            <person name="Cannon C."/>
            <person name="Castanera R."/>
            <person name="Culley D."/>
            <person name="Daum C."/>
            <person name="Ezra D."/>
            <person name="Gonzalez J."/>
            <person name="Henrissat B."/>
            <person name="Kuo A."/>
            <person name="Liang C."/>
            <person name="Lipzen A."/>
            <person name="Lutzoni F."/>
            <person name="Magnuson J."/>
            <person name="Mondo S."/>
            <person name="Nolan M."/>
            <person name="Ohm R."/>
            <person name="Pangilinan J."/>
            <person name="Park H.-J."/>
            <person name="Ramirez L."/>
            <person name="Alfaro M."/>
            <person name="Sun H."/>
            <person name="Tritt A."/>
            <person name="Yoshinaga Y."/>
            <person name="Zwiers L.-H."/>
            <person name="Turgeon B."/>
            <person name="Goodwin S."/>
            <person name="Spatafora J."/>
            <person name="Crous P."/>
            <person name="Grigoriev I."/>
        </authorList>
    </citation>
    <scope>NUCLEOTIDE SEQUENCE</scope>
    <source>
        <strain evidence="1">ATCC 200398</strain>
    </source>
</reference>
<comment type="caution">
    <text evidence="1">The sequence shown here is derived from an EMBL/GenBank/DDBJ whole genome shotgun (WGS) entry which is preliminary data.</text>
</comment>
<protein>
    <submittedName>
        <fullName evidence="1">NAD(P)-binding protein</fullName>
    </submittedName>
</protein>
<keyword evidence="2" id="KW-1185">Reference proteome</keyword>